<evidence type="ECO:0000256" key="1">
    <source>
        <dbReference type="ARBA" id="ARBA00006917"/>
    </source>
</evidence>
<dbReference type="Pfam" id="PF00400">
    <property type="entry name" value="WD40"/>
    <property type="match status" value="5"/>
</dbReference>
<evidence type="ECO:0000256" key="3">
    <source>
        <dbReference type="ARBA" id="ARBA00022574"/>
    </source>
</evidence>
<reference evidence="7" key="1">
    <citation type="submission" date="2017-02" db="UniProtKB">
        <authorList>
            <consortium name="WormBaseParasite"/>
        </authorList>
    </citation>
    <scope>IDENTIFICATION</scope>
</reference>
<evidence type="ECO:0000256" key="5">
    <source>
        <dbReference type="PROSITE-ProRule" id="PRU00221"/>
    </source>
</evidence>
<protein>
    <recommendedName>
        <fullName evidence="2">WD repeat-containing protein 48 homolog</fullName>
    </recommendedName>
</protein>
<dbReference type="PROSITE" id="PS00678">
    <property type="entry name" value="WD_REPEATS_1"/>
    <property type="match status" value="2"/>
</dbReference>
<evidence type="ECO:0000256" key="2">
    <source>
        <dbReference type="ARBA" id="ARBA00021538"/>
    </source>
</evidence>
<dbReference type="AlphaFoldDB" id="A0A0N5ATP5"/>
<dbReference type="SMART" id="SM00320">
    <property type="entry name" value="WD40"/>
    <property type="match status" value="6"/>
</dbReference>
<dbReference type="PANTHER" id="PTHR19862">
    <property type="entry name" value="WD REPEAT-CONTAINING PROTEIN 48"/>
    <property type="match status" value="1"/>
</dbReference>
<feature type="repeat" description="WD" evidence="5">
    <location>
        <begin position="95"/>
        <end position="136"/>
    </location>
</feature>
<keyword evidence="4" id="KW-0677">Repeat</keyword>
<dbReference type="Gene3D" id="2.130.10.10">
    <property type="entry name" value="YVTN repeat-like/Quinoprotein amine dehydrogenase"/>
    <property type="match status" value="2"/>
</dbReference>
<dbReference type="InterPro" id="IPR001680">
    <property type="entry name" value="WD40_rpt"/>
</dbReference>
<feature type="repeat" description="WD" evidence="5">
    <location>
        <begin position="230"/>
        <end position="263"/>
    </location>
</feature>
<dbReference type="GO" id="GO:0000724">
    <property type="term" value="P:double-strand break repair via homologous recombination"/>
    <property type="evidence" value="ECO:0007669"/>
    <property type="project" value="TreeGrafter"/>
</dbReference>
<dbReference type="InterPro" id="IPR036322">
    <property type="entry name" value="WD40_repeat_dom_sf"/>
</dbReference>
<dbReference type="InterPro" id="IPR015943">
    <property type="entry name" value="WD40/YVTN_repeat-like_dom_sf"/>
</dbReference>
<evidence type="ECO:0000256" key="4">
    <source>
        <dbReference type="ARBA" id="ARBA00022737"/>
    </source>
</evidence>
<dbReference type="PRINTS" id="PR00320">
    <property type="entry name" value="GPROTEINBRPT"/>
</dbReference>
<dbReference type="CDD" id="cd00200">
    <property type="entry name" value="WD40"/>
    <property type="match status" value="1"/>
</dbReference>
<feature type="repeat" description="WD" evidence="5">
    <location>
        <begin position="188"/>
        <end position="229"/>
    </location>
</feature>
<dbReference type="Pfam" id="PF11816">
    <property type="entry name" value="DUF3337"/>
    <property type="match status" value="1"/>
</dbReference>
<feature type="repeat" description="WD" evidence="5">
    <location>
        <begin position="137"/>
        <end position="178"/>
    </location>
</feature>
<dbReference type="PANTHER" id="PTHR19862:SF14">
    <property type="entry name" value="WD REPEAT-CONTAINING PROTEIN 48"/>
    <property type="match status" value="1"/>
</dbReference>
<dbReference type="GO" id="GO:0043130">
    <property type="term" value="F:ubiquitin binding"/>
    <property type="evidence" value="ECO:0007669"/>
    <property type="project" value="TreeGrafter"/>
</dbReference>
<dbReference type="STRING" id="451379.A0A0N5ATP5"/>
<keyword evidence="6" id="KW-1185">Reference proteome</keyword>
<dbReference type="InterPro" id="IPR021772">
    <property type="entry name" value="WDR48/Bun107"/>
</dbReference>
<dbReference type="InterPro" id="IPR019775">
    <property type="entry name" value="WD40_repeat_CS"/>
</dbReference>
<dbReference type="InterPro" id="IPR020472">
    <property type="entry name" value="WD40_PAC1"/>
</dbReference>
<dbReference type="WBParaSite" id="SMUV_0000820901-mRNA-1">
    <property type="protein sequence ID" value="SMUV_0000820901-mRNA-1"/>
    <property type="gene ID" value="SMUV_0000820901"/>
</dbReference>
<evidence type="ECO:0000313" key="6">
    <source>
        <dbReference type="Proteomes" id="UP000046393"/>
    </source>
</evidence>
<accession>A0A0N5ATP5</accession>
<keyword evidence="3 5" id="KW-0853">WD repeat</keyword>
<dbReference type="PROSITE" id="PS50082">
    <property type="entry name" value="WD_REPEATS_2"/>
    <property type="match status" value="4"/>
</dbReference>
<organism evidence="6 7">
    <name type="scientific">Syphacia muris</name>
    <dbReference type="NCBI Taxonomy" id="451379"/>
    <lineage>
        <taxon>Eukaryota</taxon>
        <taxon>Metazoa</taxon>
        <taxon>Ecdysozoa</taxon>
        <taxon>Nematoda</taxon>
        <taxon>Chromadorea</taxon>
        <taxon>Rhabditida</taxon>
        <taxon>Spirurina</taxon>
        <taxon>Oxyuridomorpha</taxon>
        <taxon>Oxyuroidea</taxon>
        <taxon>Oxyuridae</taxon>
        <taxon>Syphacia</taxon>
    </lineage>
</organism>
<dbReference type="SUPFAM" id="SSF50978">
    <property type="entry name" value="WD40 repeat-like"/>
    <property type="match status" value="1"/>
</dbReference>
<comment type="similarity">
    <text evidence="1">Belongs to the WD repeat WDR48 family.</text>
</comment>
<dbReference type="InterPro" id="IPR051246">
    <property type="entry name" value="WDR48"/>
</dbReference>
<name>A0A0N5ATP5_9BILA</name>
<dbReference type="PROSITE" id="PS50294">
    <property type="entry name" value="WD_REPEATS_REGION"/>
    <property type="match status" value="3"/>
</dbReference>
<dbReference type="Proteomes" id="UP000046393">
    <property type="component" value="Unplaced"/>
</dbReference>
<evidence type="ECO:0000313" key="7">
    <source>
        <dbReference type="WBParaSite" id="SMUV_0000820901-mRNA-1"/>
    </source>
</evidence>
<sequence>MTAARKVQQISFIIRDEKEFMHRGCVNALQYDEHLNKLYSAGADSIIRQWKAPNEGEFVSASKILYGNGSNGQISREQIANANVQIARQLHVQSMEHHTDWVNDIILCCGGHNLISASSDTSIKVWNTQKGFCMSTLRTHSDYVRCLAYASDVEIVASGGLDKLLYLWDIATLTKLTALNNTVTTSSLAGNKESIYSLAMNSSGTVLISGSTEKVLRVYDPRTCQKVMKLKGHTENVRAIVINRDGTECVSASSDGTLKLWSIGEQCCIASLRCHSEGVWAVEAGSNFNTFYSGGRDKRVFRVQRHDFQSAELLFVDEAPIQRLKLSNRDRPQSIWVATTHSSIKRWALPRDPPIYGGANDSSEPTPAIKEPDIIIPGEASIRKYAILNDKRRIVTKDSNNEVSIYDVLKGKKVEDCGELPMENVVKENYKDVFVSSWFTVDLKCGLLQIILDECDFFSAWVSGKDSGFTDRSSDVKINYGGMLLRALYQNWPKSLRDTNEDCATNIMYSLPEHTPIILSESNARPVFRFILRDASHEVEAGLLSDQTPKWILNVVERNELPKLNKMPFWLAPHPSLGIKIPKKERYTATETLQVRDLMDYVSKKVLNTPGFTGLSCTDNKPFAQFFAGSMHNKKLEPNVDLRTVKYDLWKQEAEIVLTFKLSK</sequence>
<proteinExistence type="inferred from homology"/>